<accession>A0A075AJP0</accession>
<evidence type="ECO:0000313" key="1">
    <source>
        <dbReference type="EMBL" id="KER33719.1"/>
    </source>
</evidence>
<gene>
    <name evidence="1" type="ORF">T265_00407</name>
</gene>
<name>A0A075AJP0_OPIVI</name>
<dbReference type="Proteomes" id="UP000054324">
    <property type="component" value="Unassembled WGS sequence"/>
</dbReference>
<protein>
    <submittedName>
        <fullName evidence="1">Uncharacterized protein</fullName>
    </submittedName>
</protein>
<reference evidence="1 2" key="1">
    <citation type="submission" date="2013-11" db="EMBL/GenBank/DDBJ databases">
        <title>Opisthorchis viverrini - life in the bile duct.</title>
        <authorList>
            <person name="Young N.D."/>
            <person name="Nagarajan N."/>
            <person name="Lin S.J."/>
            <person name="Korhonen P.K."/>
            <person name="Jex A.R."/>
            <person name="Hall R.S."/>
            <person name="Safavi-Hemami H."/>
            <person name="Kaewkong W."/>
            <person name="Bertrand D."/>
            <person name="Gao S."/>
            <person name="Seet Q."/>
            <person name="Wongkham S."/>
            <person name="Teh B.T."/>
            <person name="Wongkham C."/>
            <person name="Intapan P.M."/>
            <person name="Maleewong W."/>
            <person name="Yang X."/>
            <person name="Hu M."/>
            <person name="Wang Z."/>
            <person name="Hofmann A."/>
            <person name="Sternberg P.W."/>
            <person name="Tan P."/>
            <person name="Wang J."/>
            <person name="Gasser R.B."/>
        </authorList>
    </citation>
    <scope>NUCLEOTIDE SEQUENCE [LARGE SCALE GENOMIC DNA]</scope>
</reference>
<sequence>MWAEGRKDMDAFERARGHKHTLIVSGRSAAATTTAAAGEVSFSVGRIKETKEPSLNFGSCHFLAWR</sequence>
<dbReference type="EMBL" id="KL596622">
    <property type="protein sequence ID" value="KER33719.1"/>
    <property type="molecule type" value="Genomic_DNA"/>
</dbReference>
<dbReference type="AlphaFoldDB" id="A0A075AJP0"/>
<dbReference type="GeneID" id="20314595"/>
<dbReference type="RefSeq" id="XP_009162444.1">
    <property type="nucleotide sequence ID" value="XM_009164180.1"/>
</dbReference>
<evidence type="ECO:0000313" key="2">
    <source>
        <dbReference type="Proteomes" id="UP000054324"/>
    </source>
</evidence>
<dbReference type="KEGG" id="ovi:T265_00407"/>
<keyword evidence="2" id="KW-1185">Reference proteome</keyword>
<dbReference type="CTD" id="20314595"/>
<proteinExistence type="predicted"/>
<organism evidence="1 2">
    <name type="scientific">Opisthorchis viverrini</name>
    <name type="common">Southeast Asian liver fluke</name>
    <dbReference type="NCBI Taxonomy" id="6198"/>
    <lineage>
        <taxon>Eukaryota</taxon>
        <taxon>Metazoa</taxon>
        <taxon>Spiralia</taxon>
        <taxon>Lophotrochozoa</taxon>
        <taxon>Platyhelminthes</taxon>
        <taxon>Trematoda</taxon>
        <taxon>Digenea</taxon>
        <taxon>Opisthorchiida</taxon>
        <taxon>Opisthorchiata</taxon>
        <taxon>Opisthorchiidae</taxon>
        <taxon>Opisthorchis</taxon>
    </lineage>
</organism>